<dbReference type="SMART" id="SM00346">
    <property type="entry name" value="HTH_ICLR"/>
    <property type="match status" value="1"/>
</dbReference>
<keyword evidence="6" id="KW-1185">Reference proteome</keyword>
<dbReference type="Pfam" id="PF01614">
    <property type="entry name" value="IclR_C"/>
    <property type="match status" value="1"/>
</dbReference>
<dbReference type="PROSITE" id="PS51078">
    <property type="entry name" value="ICLR_ED"/>
    <property type="match status" value="1"/>
</dbReference>
<keyword evidence="2" id="KW-0238">DNA-binding</keyword>
<sequence length="249" mass="27035">MKPIRALSNADEVVRLLGSEGDMSPAEIAERLDIPRPSVYRLLDGLESIGLTESVPGSRARLNLRWLHLADQARESMVEWAGARELLSELVERTSQTAYLTVLRGHEAVCLEWEQGRAVGVLLLKPGRSLPLYAGAAGRTCLAFGVNVEEYLDTVTERRAYTADTLTSDAALRADVEATRRRGYVFSDEDVTDGIAAIGVPIRGSRGQLLGALSVSGIKVEYLAKRDAYLEALLDVAGRLASLNEAAIQ</sequence>
<dbReference type="InterPro" id="IPR014757">
    <property type="entry name" value="Tscrpt_reg_IclR_C"/>
</dbReference>
<evidence type="ECO:0000256" key="1">
    <source>
        <dbReference type="ARBA" id="ARBA00023015"/>
    </source>
</evidence>
<dbReference type="AlphaFoldDB" id="A0A7J5BBI5"/>
<organism evidence="5 6">
    <name type="scientific">Gulosibacter chungangensis</name>
    <dbReference type="NCBI Taxonomy" id="979746"/>
    <lineage>
        <taxon>Bacteria</taxon>
        <taxon>Bacillati</taxon>
        <taxon>Actinomycetota</taxon>
        <taxon>Actinomycetes</taxon>
        <taxon>Micrococcales</taxon>
        <taxon>Microbacteriaceae</taxon>
        <taxon>Gulosibacter</taxon>
    </lineage>
</organism>
<dbReference type="GO" id="GO:0003700">
    <property type="term" value="F:DNA-binding transcription factor activity"/>
    <property type="evidence" value="ECO:0007669"/>
    <property type="project" value="TreeGrafter"/>
</dbReference>
<evidence type="ECO:0000259" key="4">
    <source>
        <dbReference type="PROSITE" id="PS51078"/>
    </source>
</evidence>
<dbReference type="GO" id="GO:0003677">
    <property type="term" value="F:DNA binding"/>
    <property type="evidence" value="ECO:0007669"/>
    <property type="project" value="UniProtKB-KW"/>
</dbReference>
<dbReference type="Pfam" id="PF09339">
    <property type="entry name" value="HTH_IclR"/>
    <property type="match status" value="1"/>
</dbReference>
<dbReference type="Gene3D" id="3.30.450.40">
    <property type="match status" value="1"/>
</dbReference>
<evidence type="ECO:0000313" key="5">
    <source>
        <dbReference type="EMBL" id="KAB1643407.1"/>
    </source>
</evidence>
<evidence type="ECO:0000256" key="2">
    <source>
        <dbReference type="ARBA" id="ARBA00023125"/>
    </source>
</evidence>
<keyword evidence="3" id="KW-0804">Transcription</keyword>
<dbReference type="Proteomes" id="UP000433493">
    <property type="component" value="Unassembled WGS sequence"/>
</dbReference>
<protein>
    <submittedName>
        <fullName evidence="5">IclR family transcriptional regulator</fullName>
    </submittedName>
</protein>
<dbReference type="InterPro" id="IPR029016">
    <property type="entry name" value="GAF-like_dom_sf"/>
</dbReference>
<feature type="domain" description="IclR-ED" evidence="4">
    <location>
        <begin position="65"/>
        <end position="249"/>
    </location>
</feature>
<dbReference type="InterPro" id="IPR036390">
    <property type="entry name" value="WH_DNA-bd_sf"/>
</dbReference>
<dbReference type="InterPro" id="IPR005471">
    <property type="entry name" value="Tscrpt_reg_IclR_N"/>
</dbReference>
<evidence type="ECO:0000313" key="6">
    <source>
        <dbReference type="Proteomes" id="UP000433493"/>
    </source>
</evidence>
<dbReference type="EMBL" id="WBKB01000003">
    <property type="protein sequence ID" value="KAB1643407.1"/>
    <property type="molecule type" value="Genomic_DNA"/>
</dbReference>
<keyword evidence="1" id="KW-0805">Transcription regulation</keyword>
<dbReference type="PANTHER" id="PTHR30136">
    <property type="entry name" value="HELIX-TURN-HELIX TRANSCRIPTIONAL REGULATOR, ICLR FAMILY"/>
    <property type="match status" value="1"/>
</dbReference>
<dbReference type="GO" id="GO:0045892">
    <property type="term" value="P:negative regulation of DNA-templated transcription"/>
    <property type="evidence" value="ECO:0007669"/>
    <property type="project" value="TreeGrafter"/>
</dbReference>
<dbReference type="RefSeq" id="WP_158051823.1">
    <property type="nucleotide sequence ID" value="NZ_WBKB01000003.1"/>
</dbReference>
<dbReference type="Gene3D" id="1.10.10.10">
    <property type="entry name" value="Winged helix-like DNA-binding domain superfamily/Winged helix DNA-binding domain"/>
    <property type="match status" value="1"/>
</dbReference>
<reference evidence="5 6" key="1">
    <citation type="submission" date="2019-09" db="EMBL/GenBank/DDBJ databases">
        <title>Phylogeny of genus Pseudoclavibacter and closely related genus.</title>
        <authorList>
            <person name="Li Y."/>
        </authorList>
    </citation>
    <scope>NUCLEOTIDE SEQUENCE [LARGE SCALE GENOMIC DNA]</scope>
    <source>
        <strain evidence="5 6">KCTC 13959</strain>
    </source>
</reference>
<proteinExistence type="predicted"/>
<gene>
    <name evidence="5" type="ORF">F8O05_05825</name>
</gene>
<name>A0A7J5BBI5_9MICO</name>
<evidence type="ECO:0000256" key="3">
    <source>
        <dbReference type="ARBA" id="ARBA00023163"/>
    </source>
</evidence>
<dbReference type="SUPFAM" id="SSF46785">
    <property type="entry name" value="Winged helix' DNA-binding domain"/>
    <property type="match status" value="1"/>
</dbReference>
<dbReference type="PANTHER" id="PTHR30136:SF35">
    <property type="entry name" value="HTH-TYPE TRANSCRIPTIONAL REGULATOR RV1719"/>
    <property type="match status" value="1"/>
</dbReference>
<dbReference type="InterPro" id="IPR036388">
    <property type="entry name" value="WH-like_DNA-bd_sf"/>
</dbReference>
<dbReference type="SUPFAM" id="SSF55781">
    <property type="entry name" value="GAF domain-like"/>
    <property type="match status" value="1"/>
</dbReference>
<accession>A0A7J5BBI5</accession>
<dbReference type="OrthoDB" id="4068713at2"/>
<dbReference type="InterPro" id="IPR050707">
    <property type="entry name" value="HTH_MetabolicPath_Reg"/>
</dbReference>
<comment type="caution">
    <text evidence="5">The sequence shown here is derived from an EMBL/GenBank/DDBJ whole genome shotgun (WGS) entry which is preliminary data.</text>
</comment>